<sequence length="381" mass="42525">MSRKCGKRPSTTGSPSRYRGERRNRIAVRRQTRQSRSFRGDEPTSPVRSPQSSYVTIAGSAFSCSDDDESSELSDFDVINDVIQDALLESSDSSDYDDDDGNMSILQELRPFLFCSLYTVEDRRRRSRKEVTAPPVRRVSTRRSQGKRKGVLLPQGGGPPGAPLCFVVDLDETLVAARGGCAHLRPHLKELFDVCHEEGCEVVVWSAGTASHVNELVQAITRVVQRRAWYHHIISRHHRWFKEDCGGVKDLSLLGRPLDRVLCLENNPLSVHRQPRHSILVEDYVQPANSDDTLRFVAGVLRRIASRLRLAGERGGDVAQLLSVDSGLVELVIPINPQPSVTDPLVNNLYSIHSRGLRYSPKSVFTQRCYGGQRPFPASGS</sequence>
<feature type="domain" description="FCP1 homology" evidence="3">
    <location>
        <begin position="159"/>
        <end position="304"/>
    </location>
</feature>
<dbReference type="Proteomes" id="UP000266743">
    <property type="component" value="Chromosome 4"/>
</dbReference>
<gene>
    <name evidence="4" type="ORF">DPX39_040010600</name>
</gene>
<comment type="similarity">
    <text evidence="1">Belongs to the TIM50 family.</text>
</comment>
<protein>
    <recommendedName>
        <fullName evidence="1">Mitochondrial import inner membrane translocase subunit TIM50</fullName>
    </recommendedName>
</protein>
<keyword evidence="1" id="KW-0653">Protein transport</keyword>
<keyword evidence="1" id="KW-0811">Translocation</keyword>
<evidence type="ECO:0000313" key="4">
    <source>
        <dbReference type="EMBL" id="RHW73351.1"/>
    </source>
</evidence>
<dbReference type="AlphaFoldDB" id="A0A3L6LCQ7"/>
<dbReference type="GO" id="GO:0015031">
    <property type="term" value="P:protein transport"/>
    <property type="evidence" value="ECO:0007669"/>
    <property type="project" value="UniProtKB-KW"/>
</dbReference>
<dbReference type="PROSITE" id="PS50969">
    <property type="entry name" value="FCP1"/>
    <property type="match status" value="1"/>
</dbReference>
<dbReference type="EMBL" id="QSBY01000004">
    <property type="protein sequence ID" value="RHW73351.1"/>
    <property type="molecule type" value="Genomic_DNA"/>
</dbReference>
<accession>A0A3L6LCQ7</accession>
<comment type="subcellular location">
    <subcellularLocation>
        <location evidence="1">Mitochondrion inner membrane</location>
        <topology evidence="1">Single-pass membrane protein</topology>
    </subcellularLocation>
</comment>
<evidence type="ECO:0000256" key="1">
    <source>
        <dbReference type="RuleBase" id="RU365079"/>
    </source>
</evidence>
<dbReference type="InterPro" id="IPR023214">
    <property type="entry name" value="HAD_sf"/>
</dbReference>
<dbReference type="PANTHER" id="PTHR12210">
    <property type="entry name" value="DULLARD PROTEIN PHOSPHATASE"/>
    <property type="match status" value="1"/>
</dbReference>
<feature type="compositionally biased region" description="Basic residues" evidence="2">
    <location>
        <begin position="139"/>
        <end position="150"/>
    </location>
</feature>
<organism evidence="4">
    <name type="scientific">Trypanosoma brucei equiperdum</name>
    <dbReference type="NCBI Taxonomy" id="630700"/>
    <lineage>
        <taxon>Eukaryota</taxon>
        <taxon>Discoba</taxon>
        <taxon>Euglenozoa</taxon>
        <taxon>Kinetoplastea</taxon>
        <taxon>Metakinetoplastina</taxon>
        <taxon>Trypanosomatida</taxon>
        <taxon>Trypanosomatidae</taxon>
        <taxon>Trypanosoma</taxon>
    </lineage>
</organism>
<dbReference type="SUPFAM" id="SSF56784">
    <property type="entry name" value="HAD-like"/>
    <property type="match status" value="1"/>
</dbReference>
<feature type="region of interest" description="Disordered" evidence="2">
    <location>
        <begin position="1"/>
        <end position="52"/>
    </location>
</feature>
<dbReference type="GO" id="GO:0005744">
    <property type="term" value="C:TIM23 mitochondrial import inner membrane translocase complex"/>
    <property type="evidence" value="ECO:0007669"/>
    <property type="project" value="UniProtKB-UniRule"/>
</dbReference>
<dbReference type="InterPro" id="IPR004274">
    <property type="entry name" value="FCP1_dom"/>
</dbReference>
<comment type="subunit">
    <text evidence="1">Component of the TIM23 complex.</text>
</comment>
<comment type="function">
    <text evidence="1">Essential component of the TIM23 complex, a complex that mediates the translocation of transit peptide-containing proteins across the mitochondrial inner membrane.</text>
</comment>
<dbReference type="InterPro" id="IPR050365">
    <property type="entry name" value="TIM50"/>
</dbReference>
<keyword evidence="1" id="KW-0813">Transport</keyword>
<dbReference type="FunFam" id="3.40.50.1000:FF:000159">
    <property type="entry name" value="TFIIF-stimulated CTD phosphatase"/>
    <property type="match status" value="1"/>
</dbReference>
<feature type="region of interest" description="Disordered" evidence="2">
    <location>
        <begin position="126"/>
        <end position="154"/>
    </location>
</feature>
<dbReference type="Gene3D" id="3.40.50.1000">
    <property type="entry name" value="HAD superfamily/HAD-like"/>
    <property type="match status" value="1"/>
</dbReference>
<dbReference type="Pfam" id="PF03031">
    <property type="entry name" value="NIF"/>
    <property type="match status" value="1"/>
</dbReference>
<evidence type="ECO:0000259" key="3">
    <source>
        <dbReference type="PROSITE" id="PS50969"/>
    </source>
</evidence>
<name>A0A3L6LCQ7_9TRYP</name>
<evidence type="ECO:0000256" key="2">
    <source>
        <dbReference type="SAM" id="MobiDB-lite"/>
    </source>
</evidence>
<dbReference type="SMART" id="SM00577">
    <property type="entry name" value="CPDc"/>
    <property type="match status" value="1"/>
</dbReference>
<reference evidence="4" key="1">
    <citation type="submission" date="2018-09" db="EMBL/GenBank/DDBJ databases">
        <title>whole genome sequence of T. equiperdum IVM-t1 strain.</title>
        <authorList>
            <person name="Suganuma K."/>
        </authorList>
    </citation>
    <scope>NUCLEOTIDE SEQUENCE [LARGE SCALE GENOMIC DNA]</scope>
    <source>
        <strain evidence="4">IVM-t1</strain>
    </source>
</reference>
<keyword evidence="1" id="KW-0809">Transit peptide</keyword>
<proteinExistence type="inferred from homology"/>
<comment type="caution">
    <text evidence="4">The sequence shown here is derived from an EMBL/GenBank/DDBJ whole genome shotgun (WGS) entry which is preliminary data.</text>
</comment>
<dbReference type="InterPro" id="IPR036412">
    <property type="entry name" value="HAD-like_sf"/>
</dbReference>
<keyword evidence="1" id="KW-0496">Mitochondrion</keyword>